<evidence type="ECO:0000313" key="5">
    <source>
        <dbReference type="WBParaSite" id="maker-uti_cns_0001292-snap-gene-0.10-mRNA-1"/>
    </source>
</evidence>
<dbReference type="InterPro" id="IPR036056">
    <property type="entry name" value="Fibrinogen-like_C"/>
</dbReference>
<proteinExistence type="predicted"/>
<dbReference type="InterPro" id="IPR014716">
    <property type="entry name" value="Fibrinogen_a/b/g_C_1"/>
</dbReference>
<protein>
    <submittedName>
        <fullName evidence="4 5">Fibrinogen C-terminal domain-containing protein</fullName>
    </submittedName>
</protein>
<feature type="signal peptide" evidence="1">
    <location>
        <begin position="1"/>
        <end position="18"/>
    </location>
</feature>
<dbReference type="WBParaSite" id="maker-uti_cns_0001210-snap-gene-0.14-mRNA-1">
    <property type="protein sequence ID" value="maker-uti_cns_0001210-snap-gene-0.14-mRNA-1"/>
    <property type="gene ID" value="maker-uti_cns_0001210-snap-gene-0.14"/>
</dbReference>
<feature type="chain" id="PRO_5009845627" evidence="1">
    <location>
        <begin position="19"/>
        <end position="278"/>
    </location>
</feature>
<dbReference type="Gene3D" id="3.90.215.10">
    <property type="entry name" value="Gamma Fibrinogen, chain A, domain 1"/>
    <property type="match status" value="1"/>
</dbReference>
<evidence type="ECO:0000313" key="4">
    <source>
        <dbReference type="WBParaSite" id="maker-uti_cns_0001210-snap-gene-0.14-mRNA-1"/>
    </source>
</evidence>
<dbReference type="GO" id="GO:0005615">
    <property type="term" value="C:extracellular space"/>
    <property type="evidence" value="ECO:0007669"/>
    <property type="project" value="TreeGrafter"/>
</dbReference>
<evidence type="ECO:0000259" key="2">
    <source>
        <dbReference type="PROSITE" id="PS51406"/>
    </source>
</evidence>
<dbReference type="SMART" id="SM00186">
    <property type="entry name" value="FBG"/>
    <property type="match status" value="1"/>
</dbReference>
<sequence length="278" mass="31893">MQRLLALLTLCSVAVAAAVELHEVDSPSWSGDKVRQFSLSFANQANSLLQCTAFAAKYLLSNQLLVFIAYRARCLKLPRNSPMKLDKTPSMKVFVTSLETCWTTIQHRVDNTTDFYRNWTDYAVGFGQEPSRNFWIGLRTLHWLTSPTARTLRVRMKKWDDTEHWAEYSSFSVADETDKFRLRVFGFSSSSNQVGDSMATHNGLRFSTFDSDNDLLAGNCPQIYKGAWWHRACHLVNGNGLYYNLPEAARVPTFGTGISWYYRFGYAYSMKEFEMLIQ</sequence>
<keyword evidence="1" id="KW-0732">Signal</keyword>
<keyword evidence="3" id="KW-1185">Reference proteome</keyword>
<dbReference type="Pfam" id="PF00147">
    <property type="entry name" value="Fibrinogen_C"/>
    <property type="match status" value="1"/>
</dbReference>
<organism evidence="3 4">
    <name type="scientific">Macrostomum lignano</name>
    <dbReference type="NCBI Taxonomy" id="282301"/>
    <lineage>
        <taxon>Eukaryota</taxon>
        <taxon>Metazoa</taxon>
        <taxon>Spiralia</taxon>
        <taxon>Lophotrochozoa</taxon>
        <taxon>Platyhelminthes</taxon>
        <taxon>Rhabditophora</taxon>
        <taxon>Macrostomorpha</taxon>
        <taxon>Macrostomida</taxon>
        <taxon>Macrostomidae</taxon>
        <taxon>Macrostomum</taxon>
    </lineage>
</organism>
<dbReference type="PANTHER" id="PTHR19143">
    <property type="entry name" value="FIBRINOGEN/TENASCIN/ANGIOPOEITIN"/>
    <property type="match status" value="1"/>
</dbReference>
<evidence type="ECO:0000313" key="3">
    <source>
        <dbReference type="Proteomes" id="UP000095280"/>
    </source>
</evidence>
<dbReference type="InterPro" id="IPR002181">
    <property type="entry name" value="Fibrinogen_a/b/g_C_dom"/>
</dbReference>
<dbReference type="InterPro" id="IPR050373">
    <property type="entry name" value="Fibrinogen_C-term_domain"/>
</dbReference>
<dbReference type="WBParaSite" id="maker-uti_cns_0047218-snap-gene-0.8-mRNA-1">
    <property type="protein sequence ID" value="maker-uti_cns_0047218-snap-gene-0.8-mRNA-1"/>
    <property type="gene ID" value="maker-uti_cns_0047218-snap-gene-0.8"/>
</dbReference>
<dbReference type="SUPFAM" id="SSF56496">
    <property type="entry name" value="Fibrinogen C-terminal domain-like"/>
    <property type="match status" value="1"/>
</dbReference>
<dbReference type="Proteomes" id="UP000095280">
    <property type="component" value="Unplaced"/>
</dbReference>
<dbReference type="WBParaSite" id="maker-uti_cns_0047219-snap-gene-0.9-mRNA-1">
    <property type="protein sequence ID" value="maker-uti_cns_0047219-snap-gene-0.9-mRNA-1"/>
    <property type="gene ID" value="maker-uti_cns_0047219-snap-gene-0.9"/>
</dbReference>
<evidence type="ECO:0000256" key="1">
    <source>
        <dbReference type="SAM" id="SignalP"/>
    </source>
</evidence>
<dbReference type="WBParaSite" id="maker-uti_cns_0001292-snap-gene-0.10-mRNA-1">
    <property type="protein sequence ID" value="maker-uti_cns_0001292-snap-gene-0.10-mRNA-1"/>
    <property type="gene ID" value="maker-uti_cns_0001292-snap-gene-0.10"/>
</dbReference>
<dbReference type="CDD" id="cd00087">
    <property type="entry name" value="FReD"/>
    <property type="match status" value="1"/>
</dbReference>
<dbReference type="PROSITE" id="PS51406">
    <property type="entry name" value="FIBRINOGEN_C_2"/>
    <property type="match status" value="1"/>
</dbReference>
<reference evidence="4 5" key="1">
    <citation type="submission" date="2016-11" db="UniProtKB">
        <authorList>
            <consortium name="WormBaseParasite"/>
        </authorList>
    </citation>
    <scope>IDENTIFICATION</scope>
</reference>
<dbReference type="AlphaFoldDB" id="A0A1I8GA62"/>
<name>A0A1I8GA62_9PLAT</name>
<feature type="domain" description="Fibrinogen C-terminal" evidence="2">
    <location>
        <begin position="65"/>
        <end position="278"/>
    </location>
</feature>
<accession>A0A1I8GA62</accession>